<proteinExistence type="predicted"/>
<dbReference type="SUPFAM" id="SSF46689">
    <property type="entry name" value="Homeodomain-like"/>
    <property type="match status" value="1"/>
</dbReference>
<dbReference type="PROSITE" id="PS50977">
    <property type="entry name" value="HTH_TETR_2"/>
    <property type="match status" value="1"/>
</dbReference>
<evidence type="ECO:0000259" key="5">
    <source>
        <dbReference type="PROSITE" id="PS50977"/>
    </source>
</evidence>
<evidence type="ECO:0000256" key="4">
    <source>
        <dbReference type="PROSITE-ProRule" id="PRU00335"/>
    </source>
</evidence>
<dbReference type="InterPro" id="IPR050109">
    <property type="entry name" value="HTH-type_TetR-like_transc_reg"/>
</dbReference>
<evidence type="ECO:0000256" key="2">
    <source>
        <dbReference type="ARBA" id="ARBA00023125"/>
    </source>
</evidence>
<dbReference type="EMBL" id="FQVU01000002">
    <property type="protein sequence ID" value="SHG00707.1"/>
    <property type="molecule type" value="Genomic_DNA"/>
</dbReference>
<reference evidence="6 7" key="1">
    <citation type="submission" date="2016-11" db="EMBL/GenBank/DDBJ databases">
        <authorList>
            <person name="Jaros S."/>
            <person name="Januszkiewicz K."/>
            <person name="Wedrychowicz H."/>
        </authorList>
    </citation>
    <scope>NUCLEOTIDE SEQUENCE [LARGE SCALE GENOMIC DNA]</scope>
    <source>
        <strain evidence="6 7">DSM 45627</strain>
    </source>
</reference>
<dbReference type="STRING" id="1206085.SAMN05443575_1111"/>
<keyword evidence="2 4" id="KW-0238">DNA-binding</keyword>
<name>A0A1M5GAB2_9ACTN</name>
<dbReference type="SUPFAM" id="SSF48498">
    <property type="entry name" value="Tetracyclin repressor-like, C-terminal domain"/>
    <property type="match status" value="1"/>
</dbReference>
<organism evidence="6 7">
    <name type="scientific">Jatrophihabitans endophyticus</name>
    <dbReference type="NCBI Taxonomy" id="1206085"/>
    <lineage>
        <taxon>Bacteria</taxon>
        <taxon>Bacillati</taxon>
        <taxon>Actinomycetota</taxon>
        <taxon>Actinomycetes</taxon>
        <taxon>Jatrophihabitantales</taxon>
        <taxon>Jatrophihabitantaceae</taxon>
        <taxon>Jatrophihabitans</taxon>
    </lineage>
</organism>
<evidence type="ECO:0000313" key="6">
    <source>
        <dbReference type="EMBL" id="SHG00707.1"/>
    </source>
</evidence>
<accession>A0A1M5GAB2</accession>
<feature type="DNA-binding region" description="H-T-H motif" evidence="4">
    <location>
        <begin position="33"/>
        <end position="52"/>
    </location>
</feature>
<gene>
    <name evidence="6" type="ORF">SAMN05443575_1111</name>
</gene>
<keyword evidence="3" id="KW-0804">Transcription</keyword>
<dbReference type="GO" id="GO:0003700">
    <property type="term" value="F:DNA-binding transcription factor activity"/>
    <property type="evidence" value="ECO:0007669"/>
    <property type="project" value="TreeGrafter"/>
</dbReference>
<dbReference type="InterPro" id="IPR001647">
    <property type="entry name" value="HTH_TetR"/>
</dbReference>
<dbReference type="InterPro" id="IPR004111">
    <property type="entry name" value="Repressor_TetR_C"/>
</dbReference>
<dbReference type="Proteomes" id="UP000186132">
    <property type="component" value="Unassembled WGS sequence"/>
</dbReference>
<dbReference type="AlphaFoldDB" id="A0A1M5GAB2"/>
<sequence length="218" mass="23647">MGRPSRRADALSRERIIAAAITILDTEGERALTFRTLAATLATGPGAIYWHVANKKELLAAATDALVAEATGAGPTRATPHERIRRVALGLFDTIDAHPWIGSQLSQEPWQLASMRIVEALGRPLDDLEVPAERHFHVVTALASYVLGAAAQNAANARHAPRDTDRDTALSAIARQWAELDEAEFPFVRRIAAQLPGHDDREQFLAGIDLVLGGITRE</sequence>
<dbReference type="Gene3D" id="1.10.10.60">
    <property type="entry name" value="Homeodomain-like"/>
    <property type="match status" value="1"/>
</dbReference>
<feature type="domain" description="HTH tetR-type" evidence="5">
    <location>
        <begin position="10"/>
        <end position="70"/>
    </location>
</feature>
<dbReference type="Pfam" id="PF00440">
    <property type="entry name" value="TetR_N"/>
    <property type="match status" value="1"/>
</dbReference>
<evidence type="ECO:0000313" key="7">
    <source>
        <dbReference type="Proteomes" id="UP000186132"/>
    </source>
</evidence>
<evidence type="ECO:0000256" key="1">
    <source>
        <dbReference type="ARBA" id="ARBA00023015"/>
    </source>
</evidence>
<dbReference type="Gene3D" id="1.10.357.10">
    <property type="entry name" value="Tetracycline Repressor, domain 2"/>
    <property type="match status" value="1"/>
</dbReference>
<dbReference type="GO" id="GO:0045892">
    <property type="term" value="P:negative regulation of DNA-templated transcription"/>
    <property type="evidence" value="ECO:0007669"/>
    <property type="project" value="InterPro"/>
</dbReference>
<dbReference type="InterPro" id="IPR036271">
    <property type="entry name" value="Tet_transcr_reg_TetR-rel_C_sf"/>
</dbReference>
<keyword evidence="1" id="KW-0805">Transcription regulation</keyword>
<dbReference type="Pfam" id="PF02909">
    <property type="entry name" value="TetR_C_1"/>
    <property type="match status" value="1"/>
</dbReference>
<dbReference type="PANTHER" id="PTHR30055:SF151">
    <property type="entry name" value="TRANSCRIPTIONAL REGULATORY PROTEIN"/>
    <property type="match status" value="1"/>
</dbReference>
<dbReference type="InterPro" id="IPR009057">
    <property type="entry name" value="Homeodomain-like_sf"/>
</dbReference>
<dbReference type="PANTHER" id="PTHR30055">
    <property type="entry name" value="HTH-TYPE TRANSCRIPTIONAL REGULATOR RUTR"/>
    <property type="match status" value="1"/>
</dbReference>
<dbReference type="GO" id="GO:0000976">
    <property type="term" value="F:transcription cis-regulatory region binding"/>
    <property type="evidence" value="ECO:0007669"/>
    <property type="project" value="TreeGrafter"/>
</dbReference>
<keyword evidence="7" id="KW-1185">Reference proteome</keyword>
<protein>
    <submittedName>
        <fullName evidence="6">Transcriptional regulator, TetR family</fullName>
    </submittedName>
</protein>
<evidence type="ECO:0000256" key="3">
    <source>
        <dbReference type="ARBA" id="ARBA00023163"/>
    </source>
</evidence>